<proteinExistence type="inferred from homology"/>
<comment type="subcellular location">
    <subcellularLocation>
        <location evidence="3">Cytoplasm</location>
    </subcellularLocation>
</comment>
<dbReference type="HAMAP" id="MF_01009">
    <property type="entry name" value="Thiosulf_sulfurtr"/>
    <property type="match status" value="1"/>
</dbReference>
<evidence type="ECO:0000256" key="3">
    <source>
        <dbReference type="HAMAP-Rule" id="MF_01009"/>
    </source>
</evidence>
<gene>
    <name evidence="3 5" type="primary">glpE</name>
    <name evidence="5" type="ordered locus">HS_0160</name>
</gene>
<sequence length="158" mass="18461">MQILSFDWLNLVILNKSAVYFTVKSFLEKVSLPYKETVLYCEILLLLNYHKMTTFKEINSEQAWEILNNKNAVLVDIRDLSHFIYSRPKSAFHLTHQRFSEFQQKYEYDQPIIVSCYHGVSSRNVAQFLVEQGYDEVYSLIGGFAGWVQANLPVESGY</sequence>
<dbReference type="GO" id="GO:0005737">
    <property type="term" value="C:cytoplasm"/>
    <property type="evidence" value="ECO:0007669"/>
    <property type="project" value="UniProtKB-SubCell"/>
</dbReference>
<dbReference type="NCBIfam" id="NF001195">
    <property type="entry name" value="PRK00162.1"/>
    <property type="match status" value="1"/>
</dbReference>
<name>Q0I0W2_HISS1</name>
<evidence type="ECO:0000313" key="5">
    <source>
        <dbReference type="EMBL" id="ABI24438.1"/>
    </source>
</evidence>
<evidence type="ECO:0000256" key="1">
    <source>
        <dbReference type="ARBA" id="ARBA00022490"/>
    </source>
</evidence>
<comment type="function">
    <text evidence="3">Transferase that catalyzes the transfer of sulfur from thiosulfate to thiophilic acceptors such as cyanide or dithiols. May function in a CysM-independent thiosulfate assimilation pathway by catalyzing the conversion of thiosulfate to sulfite, which can then be used for L-cysteine biosynthesis.</text>
</comment>
<dbReference type="PANTHER" id="PTHR43031">
    <property type="entry name" value="FAD-DEPENDENT OXIDOREDUCTASE"/>
    <property type="match status" value="1"/>
</dbReference>
<protein>
    <recommendedName>
        <fullName evidence="3">Thiosulfate sulfurtransferase GlpE</fullName>
        <ecNumber evidence="3">2.8.1.1</ecNumber>
    </recommendedName>
</protein>
<dbReference type="SUPFAM" id="SSF52821">
    <property type="entry name" value="Rhodanese/Cell cycle control phosphatase"/>
    <property type="match status" value="1"/>
</dbReference>
<accession>Q0I0W2</accession>
<dbReference type="EMBL" id="CP000436">
    <property type="protein sequence ID" value="ABI24438.1"/>
    <property type="molecule type" value="Genomic_DNA"/>
</dbReference>
<dbReference type="EC" id="2.8.1.1" evidence="3"/>
<dbReference type="PROSITE" id="PS50206">
    <property type="entry name" value="RHODANESE_3"/>
    <property type="match status" value="1"/>
</dbReference>
<comment type="similarity">
    <text evidence="3">Belongs to the GlpE family.</text>
</comment>
<dbReference type="InterPro" id="IPR001763">
    <property type="entry name" value="Rhodanese-like_dom"/>
</dbReference>
<dbReference type="GO" id="GO:0103041">
    <property type="term" value="F:thiosulfate-thioredoxin sulfurtransferase activity"/>
    <property type="evidence" value="ECO:0007669"/>
    <property type="project" value="RHEA"/>
</dbReference>
<dbReference type="eggNOG" id="COG0607">
    <property type="taxonomic scope" value="Bacteria"/>
</dbReference>
<dbReference type="InterPro" id="IPR023695">
    <property type="entry name" value="Thiosulf_sulfurTrfase"/>
</dbReference>
<reference evidence="5" key="1">
    <citation type="submission" date="2006-08" db="EMBL/GenBank/DDBJ databases">
        <title>Complete genome sequence of Haemophilus somnus 129PT.</title>
        <authorList>
            <person name="Copeland A."/>
            <person name="Lucas S."/>
            <person name="Lapidus A."/>
            <person name="Barry K."/>
            <person name="Glavina del Rio T."/>
            <person name="Hammon N."/>
            <person name="Dalin E."/>
            <person name="Tice H."/>
            <person name="Pitluck S."/>
            <person name="Brettin T.S."/>
            <person name="Bruce D."/>
            <person name="Challacombe J.F."/>
            <person name="Chertkov O."/>
            <person name="Detter J.C."/>
            <person name="Gilna P."/>
            <person name="Han S."/>
            <person name="Misra M."/>
            <person name="Tapia R."/>
            <person name="Thayer N.N."/>
            <person name="Xie G."/>
            <person name="Inzana T.J."/>
            <person name="Duncan A.J."/>
            <person name="Siddaramppa S."/>
            <person name="Richardson P."/>
        </authorList>
    </citation>
    <scope>NUCLEOTIDE SEQUENCE</scope>
    <source>
        <strain evidence="5">129PT</strain>
    </source>
</reference>
<dbReference type="InterPro" id="IPR036873">
    <property type="entry name" value="Rhodanese-like_dom_sf"/>
</dbReference>
<dbReference type="Gene3D" id="3.40.250.10">
    <property type="entry name" value="Rhodanese-like domain"/>
    <property type="match status" value="1"/>
</dbReference>
<dbReference type="Pfam" id="PF00581">
    <property type="entry name" value="Rhodanese"/>
    <property type="match status" value="1"/>
</dbReference>
<evidence type="ECO:0000256" key="2">
    <source>
        <dbReference type="ARBA" id="ARBA00022679"/>
    </source>
</evidence>
<dbReference type="CDD" id="cd01444">
    <property type="entry name" value="GlpE_ST"/>
    <property type="match status" value="1"/>
</dbReference>
<comment type="catalytic activity">
    <reaction evidence="3">
        <text>thiosulfate + [thioredoxin]-dithiol = [thioredoxin]-disulfide + hydrogen sulfide + sulfite + 2 H(+)</text>
        <dbReference type="Rhea" id="RHEA:83859"/>
        <dbReference type="Rhea" id="RHEA-COMP:10698"/>
        <dbReference type="Rhea" id="RHEA-COMP:10700"/>
        <dbReference type="ChEBI" id="CHEBI:15378"/>
        <dbReference type="ChEBI" id="CHEBI:17359"/>
        <dbReference type="ChEBI" id="CHEBI:29919"/>
        <dbReference type="ChEBI" id="CHEBI:29950"/>
        <dbReference type="ChEBI" id="CHEBI:33542"/>
        <dbReference type="ChEBI" id="CHEBI:50058"/>
    </reaction>
</comment>
<evidence type="ECO:0000259" key="4">
    <source>
        <dbReference type="PROSITE" id="PS50206"/>
    </source>
</evidence>
<dbReference type="PANTHER" id="PTHR43031:SF6">
    <property type="entry name" value="THIOSULFATE SULFURTRANSFERASE GLPE"/>
    <property type="match status" value="1"/>
</dbReference>
<dbReference type="AlphaFoldDB" id="Q0I0W2"/>
<comment type="catalytic activity">
    <reaction evidence="3">
        <text>thiosulfate + hydrogen cyanide = thiocyanate + sulfite + 2 H(+)</text>
        <dbReference type="Rhea" id="RHEA:16881"/>
        <dbReference type="ChEBI" id="CHEBI:15378"/>
        <dbReference type="ChEBI" id="CHEBI:17359"/>
        <dbReference type="ChEBI" id="CHEBI:18022"/>
        <dbReference type="ChEBI" id="CHEBI:18407"/>
        <dbReference type="ChEBI" id="CHEBI:33542"/>
        <dbReference type="EC" id="2.8.1.1"/>
    </reaction>
</comment>
<keyword evidence="1 3" id="KW-0963">Cytoplasm</keyword>
<feature type="active site" description="Cysteine persulfide intermediate" evidence="3">
    <location>
        <position position="116"/>
    </location>
</feature>
<dbReference type="SMART" id="SM00450">
    <property type="entry name" value="RHOD"/>
    <property type="match status" value="1"/>
</dbReference>
<dbReference type="HOGENOM" id="CLU_089574_14_0_6"/>
<dbReference type="GO" id="GO:0004792">
    <property type="term" value="F:thiosulfate-cyanide sulfurtransferase activity"/>
    <property type="evidence" value="ECO:0007669"/>
    <property type="project" value="UniProtKB-UniRule"/>
</dbReference>
<keyword evidence="2 3" id="KW-0808">Transferase</keyword>
<dbReference type="InterPro" id="IPR050229">
    <property type="entry name" value="GlpE_sulfurtransferase"/>
</dbReference>
<feature type="domain" description="Rhodanese" evidence="4">
    <location>
        <begin position="68"/>
        <end position="156"/>
    </location>
</feature>
<organism evidence="5">
    <name type="scientific">Histophilus somni (strain 129Pt)</name>
    <name type="common">Haemophilus somnus</name>
    <dbReference type="NCBI Taxonomy" id="205914"/>
    <lineage>
        <taxon>Bacteria</taxon>
        <taxon>Pseudomonadati</taxon>
        <taxon>Pseudomonadota</taxon>
        <taxon>Gammaproteobacteria</taxon>
        <taxon>Pasteurellales</taxon>
        <taxon>Pasteurellaceae</taxon>
        <taxon>Histophilus</taxon>
    </lineage>
</organism>
<dbReference type="KEGG" id="hso:HS_0160"/>